<keyword evidence="2" id="KW-1185">Reference proteome</keyword>
<reference evidence="1" key="1">
    <citation type="submission" date="2022-06" db="EMBL/GenBank/DDBJ databases">
        <title>Complete genome sequences of two strains of the flax pathogen Septoria linicola.</title>
        <authorList>
            <person name="Lapalu N."/>
            <person name="Simon A."/>
            <person name="Demenou B."/>
            <person name="Paumier D."/>
            <person name="Guillot M.-P."/>
            <person name="Gout L."/>
            <person name="Valade R."/>
        </authorList>
    </citation>
    <scope>NUCLEOTIDE SEQUENCE</scope>
    <source>
        <strain evidence="1">SE15195</strain>
    </source>
</reference>
<gene>
    <name evidence="1" type="ORF">Slin15195_G114000</name>
</gene>
<dbReference type="AlphaFoldDB" id="A0A9Q9ENR9"/>
<proteinExistence type="predicted"/>
<name>A0A9Q9ENR9_9PEZI</name>
<dbReference type="Proteomes" id="UP001056384">
    <property type="component" value="Chromosome 10"/>
</dbReference>
<protein>
    <submittedName>
        <fullName evidence="1">Uncharacterized protein</fullName>
    </submittedName>
</protein>
<organism evidence="1 2">
    <name type="scientific">Septoria linicola</name>
    <dbReference type="NCBI Taxonomy" id="215465"/>
    <lineage>
        <taxon>Eukaryota</taxon>
        <taxon>Fungi</taxon>
        <taxon>Dikarya</taxon>
        <taxon>Ascomycota</taxon>
        <taxon>Pezizomycotina</taxon>
        <taxon>Dothideomycetes</taxon>
        <taxon>Dothideomycetidae</taxon>
        <taxon>Mycosphaerellales</taxon>
        <taxon>Mycosphaerellaceae</taxon>
        <taxon>Septoria</taxon>
    </lineage>
</organism>
<accession>A0A9Q9ENR9</accession>
<evidence type="ECO:0000313" key="2">
    <source>
        <dbReference type="Proteomes" id="UP001056384"/>
    </source>
</evidence>
<evidence type="ECO:0000313" key="1">
    <source>
        <dbReference type="EMBL" id="USW58081.1"/>
    </source>
</evidence>
<sequence>MSDVIEDTEAAPEQRNKSLCPREFLLEGGARISWVTTESFESIKGRKVTRFDDSGSMLRRKIVEEVTARDVVLELNKGATEAGASFRSSGVGKAEVKADTVVGVYAKEAEGLLEEGKRQRDVEE</sequence>
<dbReference type="EMBL" id="CP099427">
    <property type="protein sequence ID" value="USW58081.1"/>
    <property type="molecule type" value="Genomic_DNA"/>
</dbReference>